<evidence type="ECO:0000256" key="1">
    <source>
        <dbReference type="SAM" id="MobiDB-lite"/>
    </source>
</evidence>
<protein>
    <submittedName>
        <fullName evidence="2">Uncharacterized protein</fullName>
    </submittedName>
</protein>
<name>A0A4U5MKL0_STECR</name>
<dbReference type="EMBL" id="AZBU02000007">
    <property type="protein sequence ID" value="TKR69944.1"/>
    <property type="molecule type" value="Genomic_DNA"/>
</dbReference>
<reference evidence="2 3" key="2">
    <citation type="journal article" date="2019" name="G3 (Bethesda)">
        <title>Hybrid Assembly of the Genome of the Entomopathogenic Nematode Steinernema carpocapsae Identifies the X-Chromosome.</title>
        <authorList>
            <person name="Serra L."/>
            <person name="Macchietto M."/>
            <person name="Macias-Munoz A."/>
            <person name="McGill C.J."/>
            <person name="Rodriguez I.M."/>
            <person name="Rodriguez B."/>
            <person name="Murad R."/>
            <person name="Mortazavi A."/>
        </authorList>
    </citation>
    <scope>NUCLEOTIDE SEQUENCE [LARGE SCALE GENOMIC DNA]</scope>
    <source>
        <strain evidence="2 3">ALL</strain>
    </source>
</reference>
<evidence type="ECO:0000313" key="2">
    <source>
        <dbReference type="EMBL" id="TKR69944.1"/>
    </source>
</evidence>
<comment type="caution">
    <text evidence="2">The sequence shown here is derived from an EMBL/GenBank/DDBJ whole genome shotgun (WGS) entry which is preliminary data.</text>
</comment>
<proteinExistence type="predicted"/>
<gene>
    <name evidence="2" type="ORF">L596_022027</name>
</gene>
<organism evidence="2 3">
    <name type="scientific">Steinernema carpocapsae</name>
    <name type="common">Entomopathogenic nematode</name>
    <dbReference type="NCBI Taxonomy" id="34508"/>
    <lineage>
        <taxon>Eukaryota</taxon>
        <taxon>Metazoa</taxon>
        <taxon>Ecdysozoa</taxon>
        <taxon>Nematoda</taxon>
        <taxon>Chromadorea</taxon>
        <taxon>Rhabditida</taxon>
        <taxon>Tylenchina</taxon>
        <taxon>Panagrolaimomorpha</taxon>
        <taxon>Strongyloidoidea</taxon>
        <taxon>Steinernematidae</taxon>
        <taxon>Steinernema</taxon>
    </lineage>
</organism>
<reference evidence="2 3" key="1">
    <citation type="journal article" date="2015" name="Genome Biol.">
        <title>Comparative genomics of Steinernema reveals deeply conserved gene regulatory networks.</title>
        <authorList>
            <person name="Dillman A.R."/>
            <person name="Macchietto M."/>
            <person name="Porter C.F."/>
            <person name="Rogers A."/>
            <person name="Williams B."/>
            <person name="Antoshechkin I."/>
            <person name="Lee M.M."/>
            <person name="Goodwin Z."/>
            <person name="Lu X."/>
            <person name="Lewis E.E."/>
            <person name="Goodrich-Blair H."/>
            <person name="Stock S.P."/>
            <person name="Adams B.J."/>
            <person name="Sternberg P.W."/>
            <person name="Mortazavi A."/>
        </authorList>
    </citation>
    <scope>NUCLEOTIDE SEQUENCE [LARGE SCALE GENOMIC DNA]</scope>
    <source>
        <strain evidence="2 3">ALL</strain>
    </source>
</reference>
<dbReference type="Proteomes" id="UP000298663">
    <property type="component" value="Unassembled WGS sequence"/>
</dbReference>
<dbReference type="AlphaFoldDB" id="A0A4U5MKL0"/>
<accession>A0A4U5MKL0</accession>
<feature type="region of interest" description="Disordered" evidence="1">
    <location>
        <begin position="1"/>
        <end position="33"/>
    </location>
</feature>
<keyword evidence="3" id="KW-1185">Reference proteome</keyword>
<evidence type="ECO:0000313" key="3">
    <source>
        <dbReference type="Proteomes" id="UP000298663"/>
    </source>
</evidence>
<sequence>MRSELFAPDTRHPLVPNPFLAHPTPEGHKDPPEALLSFRSQLTGRLTSSLSFGFHPTRCSNSSVAPRSAPTPMRLLFACALVASFCVCSAIRCYLSTTTGELGERECPNTHYCMKIVERSYPAKENITNNCGGKDLMKMKGIPLSQTNCQSPGQKFYAGKSNGLNVKREVNCCADPLCNASPTVFSLLSATVVFPLAFFVH</sequence>